<feature type="transmembrane region" description="Helical" evidence="11">
    <location>
        <begin position="294"/>
        <end position="316"/>
    </location>
</feature>
<organism evidence="12">
    <name type="scientific">hydrothermal vent metagenome</name>
    <dbReference type="NCBI Taxonomy" id="652676"/>
    <lineage>
        <taxon>unclassified sequences</taxon>
        <taxon>metagenomes</taxon>
        <taxon>ecological metagenomes</taxon>
    </lineage>
</organism>
<dbReference type="InterPro" id="IPR030470">
    <property type="entry name" value="UbiA_prenylTrfase_CS"/>
</dbReference>
<dbReference type="Pfam" id="PF01040">
    <property type="entry name" value="UbiA"/>
    <property type="match status" value="1"/>
</dbReference>
<dbReference type="CDD" id="cd13957">
    <property type="entry name" value="PT_UbiA_Cox10"/>
    <property type="match status" value="1"/>
</dbReference>
<evidence type="ECO:0000256" key="9">
    <source>
        <dbReference type="ARBA" id="ARBA00040810"/>
    </source>
</evidence>
<dbReference type="InterPro" id="IPR000537">
    <property type="entry name" value="UbiA_prenyltransferase"/>
</dbReference>
<dbReference type="InterPro" id="IPR044878">
    <property type="entry name" value="UbiA_sf"/>
</dbReference>
<comment type="pathway">
    <text evidence="2">Porphyrin-containing compound metabolism; heme O biosynthesis; heme O from protoheme: step 1/1.</text>
</comment>
<dbReference type="NCBIfam" id="NF003349">
    <property type="entry name" value="PRK04375.1-2"/>
    <property type="match status" value="1"/>
</dbReference>
<dbReference type="NCBIfam" id="TIGR01473">
    <property type="entry name" value="cyoE_ctaB"/>
    <property type="match status" value="1"/>
</dbReference>
<comment type="subcellular location">
    <subcellularLocation>
        <location evidence="1">Cell membrane</location>
        <topology evidence="1">Multi-pass membrane protein</topology>
    </subcellularLocation>
</comment>
<proteinExistence type="inferred from homology"/>
<evidence type="ECO:0000256" key="8">
    <source>
        <dbReference type="ARBA" id="ARBA00023136"/>
    </source>
</evidence>
<dbReference type="PANTHER" id="PTHR43448:SF7">
    <property type="entry name" value="4-HYDROXYBENZOATE SOLANESYLTRANSFERASE"/>
    <property type="match status" value="1"/>
</dbReference>
<dbReference type="AlphaFoldDB" id="A0A160TXK6"/>
<feature type="transmembrane region" description="Helical" evidence="11">
    <location>
        <begin position="130"/>
        <end position="150"/>
    </location>
</feature>
<protein>
    <recommendedName>
        <fullName evidence="9">Protoheme IX farnesyltransferase</fullName>
    </recommendedName>
    <alternativeName>
        <fullName evidence="10">Heme B farnesyltransferase</fullName>
    </alternativeName>
</protein>
<keyword evidence="5 11" id="KW-0812">Transmembrane</keyword>
<dbReference type="GO" id="GO:0006783">
    <property type="term" value="P:heme biosynthetic process"/>
    <property type="evidence" value="ECO:0007669"/>
    <property type="project" value="UniProtKB-KW"/>
</dbReference>
<evidence type="ECO:0000256" key="1">
    <source>
        <dbReference type="ARBA" id="ARBA00004651"/>
    </source>
</evidence>
<evidence type="ECO:0000313" key="12">
    <source>
        <dbReference type="EMBL" id="CUS55287.1"/>
    </source>
</evidence>
<evidence type="ECO:0000256" key="6">
    <source>
        <dbReference type="ARBA" id="ARBA00022989"/>
    </source>
</evidence>
<reference evidence="12" key="1">
    <citation type="submission" date="2015-10" db="EMBL/GenBank/DDBJ databases">
        <authorList>
            <person name="Gilbert D.G."/>
        </authorList>
    </citation>
    <scope>NUCLEOTIDE SEQUENCE</scope>
</reference>
<dbReference type="HAMAP" id="MF_00154">
    <property type="entry name" value="CyoE_CtaB"/>
    <property type="match status" value="1"/>
</dbReference>
<keyword evidence="3" id="KW-1003">Cell membrane</keyword>
<keyword evidence="7" id="KW-0350">Heme biosynthesis</keyword>
<feature type="transmembrane region" description="Helical" evidence="11">
    <location>
        <begin position="63"/>
        <end position="83"/>
    </location>
</feature>
<dbReference type="GO" id="GO:0005886">
    <property type="term" value="C:plasma membrane"/>
    <property type="evidence" value="ECO:0007669"/>
    <property type="project" value="UniProtKB-SubCell"/>
</dbReference>
<evidence type="ECO:0000256" key="2">
    <source>
        <dbReference type="ARBA" id="ARBA00004919"/>
    </source>
</evidence>
<keyword evidence="6 11" id="KW-1133">Transmembrane helix</keyword>
<evidence type="ECO:0000256" key="11">
    <source>
        <dbReference type="SAM" id="Phobius"/>
    </source>
</evidence>
<gene>
    <name evidence="12" type="ORF">MGWOODY_XGa1583</name>
</gene>
<evidence type="ECO:0000256" key="7">
    <source>
        <dbReference type="ARBA" id="ARBA00023133"/>
    </source>
</evidence>
<name>A0A160TXK6_9ZZZZ</name>
<feature type="transmembrane region" description="Helical" evidence="11">
    <location>
        <begin position="244"/>
        <end position="269"/>
    </location>
</feature>
<evidence type="ECO:0000256" key="10">
    <source>
        <dbReference type="ARBA" id="ARBA00042475"/>
    </source>
</evidence>
<dbReference type="PANTHER" id="PTHR43448">
    <property type="entry name" value="PROTOHEME IX FARNESYLTRANSFERASE, MITOCHONDRIAL"/>
    <property type="match status" value="1"/>
</dbReference>
<evidence type="ECO:0000256" key="5">
    <source>
        <dbReference type="ARBA" id="ARBA00022692"/>
    </source>
</evidence>
<sequence length="320" mass="34557">MLTKNPPSTRFAAELKSGEHTEPRFNLADYAVLMKPRVMSLVVFTALVGLLLAPGSIDPWTATAAIVFIALGAGAAGAINMWYDRDIDLQMSRTMNRPLPAGRMQPGPALAFGIIMALAAVSSMAYYVNLISAALLLVTILYYVFVYTVWLKRLTPQNVVIGGVSGALPPVVGWASVTGGIDSGALSLFLIILLWTPPHSWALALYRRGDYEAAGVPMLPVVAGVQATKRQMTFYTVLLLPATLIPVAIGISGMVYAVVALICALGFAFHSRRLWLAADDVIVNVSKSNPARGLFFFSIQYLFALFVALLADRLFFLPVF</sequence>
<keyword evidence="4 12" id="KW-0808">Transferase</keyword>
<dbReference type="InterPro" id="IPR006369">
    <property type="entry name" value="Protohaem_IX_farnesylTrfase"/>
</dbReference>
<evidence type="ECO:0000256" key="4">
    <source>
        <dbReference type="ARBA" id="ARBA00022679"/>
    </source>
</evidence>
<evidence type="ECO:0000256" key="3">
    <source>
        <dbReference type="ARBA" id="ARBA00022475"/>
    </source>
</evidence>
<feature type="transmembrane region" description="Helical" evidence="11">
    <location>
        <begin position="171"/>
        <end position="195"/>
    </location>
</feature>
<dbReference type="Gene3D" id="1.10.357.140">
    <property type="entry name" value="UbiA prenyltransferase"/>
    <property type="match status" value="1"/>
</dbReference>
<feature type="transmembrane region" description="Helical" evidence="11">
    <location>
        <begin position="104"/>
        <end position="124"/>
    </location>
</feature>
<feature type="transmembrane region" description="Helical" evidence="11">
    <location>
        <begin position="38"/>
        <end position="57"/>
    </location>
</feature>
<dbReference type="GO" id="GO:0008495">
    <property type="term" value="F:protoheme IX farnesyltransferase activity"/>
    <property type="evidence" value="ECO:0007669"/>
    <property type="project" value="InterPro"/>
</dbReference>
<accession>A0A160TXK6</accession>
<dbReference type="EMBL" id="CZRL01000132">
    <property type="protein sequence ID" value="CUS55287.1"/>
    <property type="molecule type" value="Genomic_DNA"/>
</dbReference>
<dbReference type="PROSITE" id="PS00943">
    <property type="entry name" value="UBIA"/>
    <property type="match status" value="1"/>
</dbReference>
<keyword evidence="8 11" id="KW-0472">Membrane</keyword>